<dbReference type="GO" id="GO:0005524">
    <property type="term" value="F:ATP binding"/>
    <property type="evidence" value="ECO:0007669"/>
    <property type="project" value="UniProtKB-KW"/>
</dbReference>
<reference evidence="5 6" key="1">
    <citation type="submission" date="2020-07" db="EMBL/GenBank/DDBJ databases">
        <authorList>
            <person name="Criscuolo A."/>
        </authorList>
    </citation>
    <scope>NUCLEOTIDE SEQUENCE [LARGE SCALE GENOMIC DNA]</scope>
    <source>
        <strain evidence="5">CIP111649</strain>
    </source>
</reference>
<dbReference type="GO" id="GO:0006400">
    <property type="term" value="P:tRNA modification"/>
    <property type="evidence" value="ECO:0007669"/>
    <property type="project" value="UniProtKB-UniRule"/>
</dbReference>
<dbReference type="NCBIfam" id="NF010191">
    <property type="entry name" value="PRK13670.1"/>
    <property type="match status" value="1"/>
</dbReference>
<protein>
    <recommendedName>
        <fullName evidence="4">tRNA(Met) cytidine acetate ligase</fullName>
        <ecNumber evidence="4">6.3.4.-</ecNumber>
    </recommendedName>
</protein>
<keyword evidence="4" id="KW-0067">ATP-binding</keyword>
<feature type="binding site" evidence="4">
    <location>
        <position position="100"/>
    </location>
    <ligand>
        <name>ATP</name>
        <dbReference type="ChEBI" id="CHEBI:30616"/>
    </ligand>
</feature>
<keyword evidence="6" id="KW-1185">Reference proteome</keyword>
<comment type="subcellular location">
    <subcellularLocation>
        <location evidence="4">Cytoplasm</location>
    </subcellularLocation>
</comment>
<dbReference type="RefSeq" id="WP_185126137.1">
    <property type="nucleotide sequence ID" value="NZ_CAJEWD010000008.1"/>
</dbReference>
<keyword evidence="4" id="KW-0963">Cytoplasm</keyword>
<dbReference type="EC" id="6.3.4.-" evidence="4"/>
<dbReference type="EMBL" id="CAJEWD010000008">
    <property type="protein sequence ID" value="CAD2079366.1"/>
    <property type="molecule type" value="Genomic_DNA"/>
</dbReference>
<feature type="binding site" evidence="4">
    <location>
        <begin position="177"/>
        <end position="178"/>
    </location>
    <ligand>
        <name>ATP</name>
        <dbReference type="ChEBI" id="CHEBI:30616"/>
    </ligand>
</feature>
<dbReference type="PANTHER" id="PTHR37825:SF1">
    <property type="entry name" value="TRNA(MET) CYTIDINE ACETATE LIGASE"/>
    <property type="match status" value="1"/>
</dbReference>
<comment type="similarity">
    <text evidence="4">Belongs to the TmcAL family.</text>
</comment>
<keyword evidence="4" id="KW-0694">RNA-binding</keyword>
<accession>A0A6V7RLZ3</accession>
<proteinExistence type="inferred from homology"/>
<dbReference type="Pfam" id="PF05636">
    <property type="entry name" value="HIGH_NTase1"/>
    <property type="match status" value="1"/>
</dbReference>
<dbReference type="HAMAP" id="MF_01539">
    <property type="entry name" value="TmcAL"/>
    <property type="match status" value="1"/>
</dbReference>
<dbReference type="GO" id="GO:0005737">
    <property type="term" value="C:cytoplasm"/>
    <property type="evidence" value="ECO:0007669"/>
    <property type="project" value="UniProtKB-SubCell"/>
</dbReference>
<evidence type="ECO:0000256" key="3">
    <source>
        <dbReference type="ARBA" id="ARBA00022694"/>
    </source>
</evidence>
<evidence type="ECO:0000313" key="6">
    <source>
        <dbReference type="Proteomes" id="UP000589351"/>
    </source>
</evidence>
<keyword evidence="3 4" id="KW-0819">tRNA processing</keyword>
<dbReference type="SUPFAM" id="SSF52374">
    <property type="entry name" value="Nucleotidylyl transferase"/>
    <property type="match status" value="1"/>
</dbReference>
<organism evidence="5 6">
    <name type="scientific">Jeotgalicoccus meleagridis</name>
    <dbReference type="NCBI Taxonomy" id="2759181"/>
    <lineage>
        <taxon>Bacteria</taxon>
        <taxon>Bacillati</taxon>
        <taxon>Bacillota</taxon>
        <taxon>Bacilli</taxon>
        <taxon>Bacillales</taxon>
        <taxon>Staphylococcaceae</taxon>
        <taxon>Jeotgalicoccus</taxon>
    </lineage>
</organism>
<dbReference type="GO" id="GO:0000049">
    <property type="term" value="F:tRNA binding"/>
    <property type="evidence" value="ECO:0007669"/>
    <property type="project" value="UniProtKB-KW"/>
</dbReference>
<dbReference type="GO" id="GO:0016879">
    <property type="term" value="F:ligase activity, forming carbon-nitrogen bonds"/>
    <property type="evidence" value="ECO:0007669"/>
    <property type="project" value="UniProtKB-UniRule"/>
</dbReference>
<evidence type="ECO:0000313" key="5">
    <source>
        <dbReference type="EMBL" id="CAD2079366.1"/>
    </source>
</evidence>
<gene>
    <name evidence="4 5" type="primary">tmcAL</name>
    <name evidence="5" type="ORF">JEODO184_01665</name>
</gene>
<dbReference type="AlphaFoldDB" id="A0A6V7RLZ3"/>
<evidence type="ECO:0000256" key="4">
    <source>
        <dbReference type="HAMAP-Rule" id="MF_01539"/>
    </source>
</evidence>
<comment type="function">
    <text evidence="4">Catalyzes the formation of N(4)-acetylcytidine (ac(4)C) at the wobble position of elongator tRNA(Met), using acetate and ATP as substrates. First activates an acetate ion to form acetyladenylate (Ac-AMP) and then transfers the acetyl group to tRNA to form ac(4)C34.</text>
</comment>
<dbReference type="Gene3D" id="3.40.50.620">
    <property type="entry name" value="HUPs"/>
    <property type="match status" value="1"/>
</dbReference>
<dbReference type="Proteomes" id="UP000589351">
    <property type="component" value="Unassembled WGS sequence"/>
</dbReference>
<keyword evidence="4" id="KW-0547">Nucleotide-binding</keyword>
<evidence type="ECO:0000256" key="1">
    <source>
        <dbReference type="ARBA" id="ARBA00022555"/>
    </source>
</evidence>
<dbReference type="PANTHER" id="PTHR37825">
    <property type="entry name" value="TRNA(MET) CYTIDINE ACETATE LIGASE"/>
    <property type="match status" value="1"/>
</dbReference>
<dbReference type="InterPro" id="IPR008513">
    <property type="entry name" value="tRNA(Met)_cyd_acetate_ligase"/>
</dbReference>
<comment type="catalytic activity">
    <reaction evidence="4">
        <text>cytidine(34) in elongator tRNA(Met) + acetate + ATP = N(4)-acetylcytidine(34) in elongator tRNA(Met) + AMP + diphosphate</text>
        <dbReference type="Rhea" id="RHEA:58144"/>
        <dbReference type="Rhea" id="RHEA-COMP:10693"/>
        <dbReference type="Rhea" id="RHEA-COMP:10694"/>
        <dbReference type="ChEBI" id="CHEBI:30089"/>
        <dbReference type="ChEBI" id="CHEBI:30616"/>
        <dbReference type="ChEBI" id="CHEBI:33019"/>
        <dbReference type="ChEBI" id="CHEBI:74900"/>
        <dbReference type="ChEBI" id="CHEBI:82748"/>
        <dbReference type="ChEBI" id="CHEBI:456215"/>
    </reaction>
</comment>
<comment type="caution">
    <text evidence="5">The sequence shown here is derived from an EMBL/GenBank/DDBJ whole genome shotgun (WGS) entry which is preliminary data.</text>
</comment>
<keyword evidence="2 4" id="KW-0436">Ligase</keyword>
<keyword evidence="1 4" id="KW-0820">tRNA-binding</keyword>
<name>A0A6V7RLZ3_9STAP</name>
<feature type="binding site" evidence="4">
    <location>
        <begin position="7"/>
        <end position="20"/>
    </location>
    <ligand>
        <name>ATP</name>
        <dbReference type="ChEBI" id="CHEBI:30616"/>
    </ligand>
</feature>
<feature type="binding site" evidence="4">
    <location>
        <position position="152"/>
    </location>
    <ligand>
        <name>ATP</name>
        <dbReference type="ChEBI" id="CHEBI:30616"/>
    </ligand>
</feature>
<evidence type="ECO:0000256" key="2">
    <source>
        <dbReference type="ARBA" id="ARBA00022598"/>
    </source>
</evidence>
<sequence length="377" mass="42297">MKILALITEYNPFHNGHIYHIKKAQEKIEPDLTVVIMSGNFTQRGEIAITDKFTRTREVLKHVDLVIELPFLNAVSYADDFALGAVHTAHLVGASHLVFGSEDGQIDNLKQAAKKAQELNKNDDFKTLLKEGMSYPRALAHLADSNLLGSPNNTLGIAYINAVEKLGANISVDTIQRIGNNYNDKTLSSLNFSSATSLRNSLLNGNYEEAKAFMPASLIEEMVSKHLASNEDLFISLKIKILTMSISELRSIYMMTEGLEYRLKEKIKEATSFDEFLSKVKTKRYTWTRLSRLMISILMNVKNSDMTDLTDHNSLRILGMNKVGQAHLKTLNDVHIITNVNKKNRHLVSREVTSTAVYNTVTQGQQNDFNTPVIIVP</sequence>
<dbReference type="InterPro" id="IPR014729">
    <property type="entry name" value="Rossmann-like_a/b/a_fold"/>
</dbReference>